<name>A0ABD1EKA5_HYPHA</name>
<comment type="similarity">
    <text evidence="1">Belongs to the PIH1 family.</text>
</comment>
<feature type="region of interest" description="Disordered" evidence="2">
    <location>
        <begin position="23"/>
        <end position="49"/>
    </location>
</feature>
<evidence type="ECO:0000313" key="4">
    <source>
        <dbReference type="EMBL" id="KAL1496937.1"/>
    </source>
</evidence>
<dbReference type="AlphaFoldDB" id="A0ABD1EKA5"/>
<evidence type="ECO:0000259" key="3">
    <source>
        <dbReference type="Pfam" id="PF18201"/>
    </source>
</evidence>
<dbReference type="PANTHER" id="PTHR21083:SF0">
    <property type="entry name" value="DYNEIN AXONEMAL ASSEMBLY FACTOR 6"/>
    <property type="match status" value="1"/>
</dbReference>
<comment type="caution">
    <text evidence="4">The sequence shown here is derived from an EMBL/GenBank/DDBJ whole genome shotgun (WGS) entry which is preliminary data.</text>
</comment>
<gene>
    <name evidence="4" type="ORF">ABEB36_007985</name>
</gene>
<proteinExistence type="inferred from homology"/>
<dbReference type="InterPro" id="IPR041442">
    <property type="entry name" value="PIH1D1/2/3_CS-like"/>
</dbReference>
<sequence>MTSNIGDIEKLVELFQITNDEQENLSEDGEASECISNQQIENRKSKHRTDCKISPYAKIEPPKGREILDPEEVDDEQLYFETANRESKNWKQTPKWEISYRQSVTASDMFLGMSFKTPATSSCENMVISIHLPGENRQNVDLKIDRQKLRLSSPKYILDLELPHPVDPKRGNAQFDKEFEKLIVTLILDREFAFLNF</sequence>
<dbReference type="InterPro" id="IPR008978">
    <property type="entry name" value="HSP20-like_chaperone"/>
</dbReference>
<reference evidence="4 5" key="1">
    <citation type="submission" date="2024-05" db="EMBL/GenBank/DDBJ databases">
        <title>Genetic variation in Jamaican populations of the coffee berry borer (Hypothenemus hampei).</title>
        <authorList>
            <person name="Errbii M."/>
            <person name="Myrie A."/>
        </authorList>
    </citation>
    <scope>NUCLEOTIDE SEQUENCE [LARGE SCALE GENOMIC DNA]</scope>
    <source>
        <strain evidence="4">JA-Hopewell-2020-01-JO</strain>
        <tissue evidence="4">Whole body</tissue>
    </source>
</reference>
<accession>A0ABD1EKA5</accession>
<dbReference type="InterPro" id="IPR026697">
    <property type="entry name" value="DNAAF6"/>
</dbReference>
<dbReference type="SUPFAM" id="SSF49764">
    <property type="entry name" value="HSP20-like chaperones"/>
    <property type="match status" value="1"/>
</dbReference>
<evidence type="ECO:0000313" key="5">
    <source>
        <dbReference type="Proteomes" id="UP001566132"/>
    </source>
</evidence>
<dbReference type="EMBL" id="JBDJPC010000006">
    <property type="protein sequence ID" value="KAL1496937.1"/>
    <property type="molecule type" value="Genomic_DNA"/>
</dbReference>
<evidence type="ECO:0000256" key="1">
    <source>
        <dbReference type="ARBA" id="ARBA00008511"/>
    </source>
</evidence>
<evidence type="ECO:0000256" key="2">
    <source>
        <dbReference type="SAM" id="MobiDB-lite"/>
    </source>
</evidence>
<organism evidence="4 5">
    <name type="scientific">Hypothenemus hampei</name>
    <name type="common">Coffee berry borer</name>
    <dbReference type="NCBI Taxonomy" id="57062"/>
    <lineage>
        <taxon>Eukaryota</taxon>
        <taxon>Metazoa</taxon>
        <taxon>Ecdysozoa</taxon>
        <taxon>Arthropoda</taxon>
        <taxon>Hexapoda</taxon>
        <taxon>Insecta</taxon>
        <taxon>Pterygota</taxon>
        <taxon>Neoptera</taxon>
        <taxon>Endopterygota</taxon>
        <taxon>Coleoptera</taxon>
        <taxon>Polyphaga</taxon>
        <taxon>Cucujiformia</taxon>
        <taxon>Curculionidae</taxon>
        <taxon>Scolytinae</taxon>
        <taxon>Hypothenemus</taxon>
    </lineage>
</organism>
<keyword evidence="5" id="KW-1185">Reference proteome</keyword>
<feature type="domain" description="PIH1D1/2/3 CS-like" evidence="3">
    <location>
        <begin position="93"/>
        <end position="186"/>
    </location>
</feature>
<protein>
    <recommendedName>
        <fullName evidence="3">PIH1D1/2/3 CS-like domain-containing protein</fullName>
    </recommendedName>
</protein>
<dbReference type="PANTHER" id="PTHR21083">
    <property type="entry name" value="TWISTER"/>
    <property type="match status" value="1"/>
</dbReference>
<dbReference type="Proteomes" id="UP001566132">
    <property type="component" value="Unassembled WGS sequence"/>
</dbReference>
<dbReference type="Pfam" id="PF18201">
    <property type="entry name" value="PIH1_CS"/>
    <property type="match status" value="1"/>
</dbReference>